<dbReference type="Proteomes" id="UP001169242">
    <property type="component" value="Unassembled WGS sequence"/>
</dbReference>
<dbReference type="InterPro" id="IPR006949">
    <property type="entry name" value="Barrel_Baseplate_J-like"/>
</dbReference>
<evidence type="ECO:0000313" key="4">
    <source>
        <dbReference type="EMBL" id="MDA3732395.1"/>
    </source>
</evidence>
<dbReference type="PANTHER" id="PTHR35862">
    <property type="entry name" value="FELS-2 PROPHAGE PROTEIN"/>
    <property type="match status" value="1"/>
</dbReference>
<dbReference type="PIRSF" id="PIRSF020481">
    <property type="entry name" value="BAP"/>
    <property type="match status" value="1"/>
</dbReference>
<dbReference type="EMBL" id="JAQIFT010000047">
    <property type="protein sequence ID" value="MDA3732395.1"/>
    <property type="molecule type" value="Genomic_DNA"/>
</dbReference>
<dbReference type="RefSeq" id="WP_271012567.1">
    <property type="nucleotide sequence ID" value="NZ_JAQIFT010000047.1"/>
</dbReference>
<protein>
    <submittedName>
        <fullName evidence="4">Baseplate J/gp47 family protein</fullName>
    </submittedName>
</protein>
<evidence type="ECO:0000259" key="1">
    <source>
        <dbReference type="Pfam" id="PF04865"/>
    </source>
</evidence>
<dbReference type="PANTHER" id="PTHR35862:SF1">
    <property type="entry name" value="FELS-2 PROPHAGE PROTEIN"/>
    <property type="match status" value="1"/>
</dbReference>
<reference evidence="4" key="1">
    <citation type="journal article" date="2023" name="Int. J. Syst. Evol. Microbiol.">
        <title>&lt;i&gt;Holtiella tumoricola&lt;/i&gt; gen. nov. sp. nov., isolated from a human clinical sample.</title>
        <authorList>
            <person name="Allen-Vercoe E."/>
            <person name="Daigneault M.C."/>
            <person name="Vancuren S.J."/>
            <person name="Cochrane K."/>
            <person name="O'Neal L.L."/>
            <person name="Sankaranarayanan K."/>
            <person name="Lawson P.A."/>
        </authorList>
    </citation>
    <scope>NUCLEOTIDE SEQUENCE</scope>
    <source>
        <strain evidence="4">CC70A</strain>
    </source>
</reference>
<dbReference type="InterPro" id="IPR058530">
    <property type="entry name" value="Baseplate_J-like_C"/>
</dbReference>
<evidence type="ECO:0000259" key="3">
    <source>
        <dbReference type="Pfam" id="PF26079"/>
    </source>
</evidence>
<gene>
    <name evidence="4" type="ORF">PBV87_12940</name>
</gene>
<evidence type="ECO:0000259" key="2">
    <source>
        <dbReference type="Pfam" id="PF26078"/>
    </source>
</evidence>
<comment type="caution">
    <text evidence="4">The sequence shown here is derived from an EMBL/GenBank/DDBJ whole genome shotgun (WGS) entry which is preliminary data.</text>
</comment>
<accession>A0AA42J1H4</accession>
<proteinExistence type="predicted"/>
<dbReference type="AlphaFoldDB" id="A0AA42J1H4"/>
<evidence type="ECO:0000313" key="5">
    <source>
        <dbReference type="Proteomes" id="UP001169242"/>
    </source>
</evidence>
<dbReference type="Pfam" id="PF26079">
    <property type="entry name" value="Baseplate_J_C"/>
    <property type="match status" value="1"/>
</dbReference>
<feature type="domain" description="Baseplate J-like central" evidence="2">
    <location>
        <begin position="203"/>
        <end position="275"/>
    </location>
</feature>
<organism evidence="4 5">
    <name type="scientific">Holtiella tumoricola</name>
    <dbReference type="NCBI Taxonomy" id="3018743"/>
    <lineage>
        <taxon>Bacteria</taxon>
        <taxon>Bacillati</taxon>
        <taxon>Bacillota</taxon>
        <taxon>Clostridia</taxon>
        <taxon>Lachnospirales</taxon>
        <taxon>Cellulosilyticaceae</taxon>
        <taxon>Holtiella</taxon>
    </lineage>
</organism>
<sequence length="370" mass="40728">MNFVKVDAKQLYNEILVQFQQALGEVLYPGDERRIFLEQEVQLIVGIYNAINESAKQNLLTYAKGQVLDAIGIEYDTKRLQAQKAMCRVEFRLSSAQMQTVHIPKGTRVTPDGLLFFETLSDTFISANTTSLEVDVVATVAGVNHNGFAPGQIKTLVDMIPFVGSVSNITTSSGGSQEEEDDNGVDIWSGYRERIRLAAAKISTAGHELGYIYHAKSADTDIDDVIVTSPRPGEILITALMKNGQLPSETIIERIKESCNSKKARPMTDKVSVAAPTVSEYSISLTYYIALDDAASENIIKAKVVESVNEYIKWQDSKIGRSVNPDYLKQLILNAGAYKVDITSPIYTEIQETQVPKVTTKSIIYGGLKG</sequence>
<dbReference type="Pfam" id="PF04865">
    <property type="entry name" value="Baseplate_J"/>
    <property type="match status" value="1"/>
</dbReference>
<feature type="domain" description="Baseplate protein J-like barrel" evidence="1">
    <location>
        <begin position="99"/>
        <end position="175"/>
    </location>
</feature>
<dbReference type="InterPro" id="IPR058531">
    <property type="entry name" value="Baseplate_J_M"/>
</dbReference>
<name>A0AA42J1H4_9FIRM</name>
<keyword evidence="5" id="KW-1185">Reference proteome</keyword>
<dbReference type="InterPro" id="IPR052726">
    <property type="entry name" value="Phage_Baseplate_Hub"/>
</dbReference>
<dbReference type="InterPro" id="IPR014507">
    <property type="entry name" value="Baseplate_assembly_J_pred"/>
</dbReference>
<dbReference type="Pfam" id="PF26078">
    <property type="entry name" value="Baseplate_J_M"/>
    <property type="match status" value="1"/>
</dbReference>
<feature type="domain" description="Baseplate J-like C-terminal" evidence="3">
    <location>
        <begin position="284"/>
        <end position="360"/>
    </location>
</feature>